<dbReference type="OrthoDB" id="3257538at2759"/>
<keyword evidence="2" id="KW-1185">Reference proteome</keyword>
<accession>A0A6A6HK56</accession>
<dbReference type="AlphaFoldDB" id="A0A6A6HK56"/>
<gene>
    <name evidence="1" type="ORF">EV356DRAFT_528982</name>
</gene>
<name>A0A6A6HK56_VIRVR</name>
<evidence type="ECO:0000313" key="2">
    <source>
        <dbReference type="Proteomes" id="UP000800092"/>
    </source>
</evidence>
<dbReference type="PANTHER" id="PTHR28152">
    <property type="entry name" value="HYDROXYACYL-THIOESTER DEHYDRATASE TYPE 2, MITOCHONDRIAL"/>
    <property type="match status" value="1"/>
</dbReference>
<protein>
    <recommendedName>
        <fullName evidence="3">Thioesterase/thiol ester dehydrase-isomerase</fullName>
    </recommendedName>
</protein>
<proteinExistence type="predicted"/>
<dbReference type="SUPFAM" id="SSF54637">
    <property type="entry name" value="Thioesterase/thiol ester dehydrase-isomerase"/>
    <property type="match status" value="1"/>
</dbReference>
<dbReference type="GO" id="GO:0019171">
    <property type="term" value="F:(3R)-hydroxyacyl-[acyl-carrier-protein] dehydratase activity"/>
    <property type="evidence" value="ECO:0007669"/>
    <property type="project" value="TreeGrafter"/>
</dbReference>
<evidence type="ECO:0008006" key="3">
    <source>
        <dbReference type="Google" id="ProtNLM"/>
    </source>
</evidence>
<dbReference type="InterPro" id="IPR029069">
    <property type="entry name" value="HotDog_dom_sf"/>
</dbReference>
<organism evidence="1 2">
    <name type="scientific">Viridothelium virens</name>
    <name type="common">Speckled blister lichen</name>
    <name type="synonym">Trypethelium virens</name>
    <dbReference type="NCBI Taxonomy" id="1048519"/>
    <lineage>
        <taxon>Eukaryota</taxon>
        <taxon>Fungi</taxon>
        <taxon>Dikarya</taxon>
        <taxon>Ascomycota</taxon>
        <taxon>Pezizomycotina</taxon>
        <taxon>Dothideomycetes</taxon>
        <taxon>Dothideomycetes incertae sedis</taxon>
        <taxon>Trypetheliales</taxon>
        <taxon>Trypetheliaceae</taxon>
        <taxon>Viridothelium</taxon>
    </lineage>
</organism>
<dbReference type="Proteomes" id="UP000800092">
    <property type="component" value="Unassembled WGS sequence"/>
</dbReference>
<reference evidence="1" key="1">
    <citation type="journal article" date="2020" name="Stud. Mycol.">
        <title>101 Dothideomycetes genomes: a test case for predicting lifestyles and emergence of pathogens.</title>
        <authorList>
            <person name="Haridas S."/>
            <person name="Albert R."/>
            <person name="Binder M."/>
            <person name="Bloem J."/>
            <person name="Labutti K."/>
            <person name="Salamov A."/>
            <person name="Andreopoulos B."/>
            <person name="Baker S."/>
            <person name="Barry K."/>
            <person name="Bills G."/>
            <person name="Bluhm B."/>
            <person name="Cannon C."/>
            <person name="Castanera R."/>
            <person name="Culley D."/>
            <person name="Daum C."/>
            <person name="Ezra D."/>
            <person name="Gonzalez J."/>
            <person name="Henrissat B."/>
            <person name="Kuo A."/>
            <person name="Liang C."/>
            <person name="Lipzen A."/>
            <person name="Lutzoni F."/>
            <person name="Magnuson J."/>
            <person name="Mondo S."/>
            <person name="Nolan M."/>
            <person name="Ohm R."/>
            <person name="Pangilinan J."/>
            <person name="Park H.-J."/>
            <person name="Ramirez L."/>
            <person name="Alfaro M."/>
            <person name="Sun H."/>
            <person name="Tritt A."/>
            <person name="Yoshinaga Y."/>
            <person name="Zwiers L.-H."/>
            <person name="Turgeon B."/>
            <person name="Goodwin S."/>
            <person name="Spatafora J."/>
            <person name="Crous P."/>
            <person name="Grigoriev I."/>
        </authorList>
    </citation>
    <scope>NUCLEOTIDE SEQUENCE</scope>
    <source>
        <strain evidence="1">Tuck. ex Michener</strain>
    </source>
</reference>
<dbReference type="InterPro" id="IPR052741">
    <property type="entry name" value="Mitochondrial_HTD2"/>
</dbReference>
<sequence>MDRPIVRLAPLLRPHRSPFRPALLPSRRSSSLSHLSTELPARRLPILYDYLSPVPTHLLNTTLADFLPPSFSTHYLPSPSPSPSFQSLPPLPTITPDPTLLPPAYHLIHFPPPIPLPLLLPDGTDPLQSPGPPFHRRMWAGGSLSFNLAHSPPGTLELRGQRAACVERIIDVGVKGREGEEKVFVGIERRVGEVGEAETEEGVRRRLVEEGEKNVACVERRNIVFMREGELEKKAGEKKILKASHPPTFSHTLTPSPFLLFRYSALTFNAHSIHLDSHYCRTVEQHRNLLVHGPLSFTLMVTMLNLHLKAQGSAQIKEIEYRNLAPLYATEEMKVCGREIEDNGKEGRKFELWVEGVEGGMSVRGVAKVV</sequence>
<dbReference type="Gene3D" id="3.10.129.10">
    <property type="entry name" value="Hotdog Thioesterase"/>
    <property type="match status" value="1"/>
</dbReference>
<dbReference type="GO" id="GO:0005739">
    <property type="term" value="C:mitochondrion"/>
    <property type="evidence" value="ECO:0007669"/>
    <property type="project" value="TreeGrafter"/>
</dbReference>
<evidence type="ECO:0000313" key="1">
    <source>
        <dbReference type="EMBL" id="KAF2238525.1"/>
    </source>
</evidence>
<dbReference type="PANTHER" id="PTHR28152:SF1">
    <property type="entry name" value="HYDROXYACYL-THIOESTER DEHYDRATASE TYPE 2, MITOCHONDRIAL"/>
    <property type="match status" value="1"/>
</dbReference>
<dbReference type="EMBL" id="ML991775">
    <property type="protein sequence ID" value="KAF2238525.1"/>
    <property type="molecule type" value="Genomic_DNA"/>
</dbReference>